<feature type="compositionally biased region" description="Polar residues" evidence="1">
    <location>
        <begin position="373"/>
        <end position="387"/>
    </location>
</feature>
<dbReference type="EMBL" id="CP017824">
    <property type="protein sequence ID" value="APA13601.1"/>
    <property type="molecule type" value="Genomic_DNA"/>
</dbReference>
<evidence type="ECO:0000256" key="1">
    <source>
        <dbReference type="SAM" id="MobiDB-lite"/>
    </source>
</evidence>
<proteinExistence type="predicted"/>
<name>A0A1D9QFB9_SCLS1</name>
<dbReference type="RefSeq" id="XP_001591120.1">
    <property type="nucleotide sequence ID" value="XM_001591070.1"/>
</dbReference>
<dbReference type="OMA" id="AQIPAHY"/>
<feature type="compositionally biased region" description="Polar residues" evidence="1">
    <location>
        <begin position="258"/>
        <end position="273"/>
    </location>
</feature>
<evidence type="ECO:0000313" key="2">
    <source>
        <dbReference type="EMBL" id="APA13601.1"/>
    </source>
</evidence>
<feature type="compositionally biased region" description="Basic and acidic residues" evidence="1">
    <location>
        <begin position="340"/>
        <end position="372"/>
    </location>
</feature>
<dbReference type="VEuPathDB" id="FungiDB:sscle_11g083710"/>
<organism evidence="2 3">
    <name type="scientific">Sclerotinia sclerotiorum (strain ATCC 18683 / 1980 / Ss-1)</name>
    <name type="common">White mold</name>
    <name type="synonym">Whetzelinia sclerotiorum</name>
    <dbReference type="NCBI Taxonomy" id="665079"/>
    <lineage>
        <taxon>Eukaryota</taxon>
        <taxon>Fungi</taxon>
        <taxon>Dikarya</taxon>
        <taxon>Ascomycota</taxon>
        <taxon>Pezizomycotina</taxon>
        <taxon>Leotiomycetes</taxon>
        <taxon>Helotiales</taxon>
        <taxon>Sclerotiniaceae</taxon>
        <taxon>Sclerotinia</taxon>
    </lineage>
</organism>
<feature type="region of interest" description="Disordered" evidence="1">
    <location>
        <begin position="254"/>
        <end position="283"/>
    </location>
</feature>
<dbReference type="AlphaFoldDB" id="A0A1D9QFB9"/>
<protein>
    <submittedName>
        <fullName evidence="2">Uncharacterized protein</fullName>
    </submittedName>
</protein>
<evidence type="ECO:0000313" key="3">
    <source>
        <dbReference type="Proteomes" id="UP000177798"/>
    </source>
</evidence>
<accession>A0A1D9QFB9</accession>
<dbReference type="Proteomes" id="UP000177798">
    <property type="component" value="Chromosome 11"/>
</dbReference>
<dbReference type="KEGG" id="ssl:SS1G_07745"/>
<feature type="region of interest" description="Disordered" evidence="1">
    <location>
        <begin position="300"/>
        <end position="328"/>
    </location>
</feature>
<gene>
    <name evidence="2" type="ORF">sscle_11g083710</name>
</gene>
<dbReference type="OrthoDB" id="3554815at2759"/>
<feature type="compositionally biased region" description="Basic and acidic residues" evidence="1">
    <location>
        <begin position="319"/>
        <end position="328"/>
    </location>
</feature>
<reference evidence="3" key="1">
    <citation type="journal article" date="2017" name="Genome Biol. Evol.">
        <title>The complete genome sequence of the phytopathogenic fungus Sclerotinia sclerotiorum reveals insights into the genome architecture of broad host range pathogens.</title>
        <authorList>
            <person name="Derbyshire M."/>
            <person name="Denton-Giles M."/>
            <person name="Hegedus D."/>
            <person name="Seifbarghy S."/>
            <person name="Rollins J."/>
            <person name="van Kan J."/>
            <person name="Seidl M.F."/>
            <person name="Faino L."/>
            <person name="Mbengue M."/>
            <person name="Navaud O."/>
            <person name="Raffaele S."/>
            <person name="Hammond-Kosack K."/>
            <person name="Heard S."/>
            <person name="Oliver R."/>
        </authorList>
    </citation>
    <scope>NUCLEOTIDE SEQUENCE [LARGE SCALE GENOMIC DNA]</scope>
    <source>
        <strain evidence="3">ATCC 18683 / 1980 / Ss-1</strain>
    </source>
</reference>
<sequence length="404" mass="45912">MCSNVSIICPICTKVAAPSRVMECAEKSGRFMNATPCKTSDNKIIAMNSCVRCSNPERPSSPTRILTGDILKDRCWRIPEWHPTAPKELNPSEVLPNWNSETLALKQIKEFFFEHIPRSHNLVLLNRQGLPSQRKGLPLCLVAGVKQRPARAYQRPVPVHRRPPRFTAVTTSRRQRATIALPPSAWENRRQNSQFGAAPSTRASSLQANFAPAGTPTCLIPEGIRRQSIIQYEASLAIPSMPESLKIRLPEEACAPPQAQNTKSIPSSATSIHSGYLLPGPSPQVETFSPVTHAQIPAHYDVRPILTPPPLRIPTRQQRVQERERRKTLDQIQERIRVRQERERQNQERERQNLESERIRELQQRGDQRSHSEVTPSRTVNDVQFQSVRPIKSKRSLRQLLKLR</sequence>
<feature type="region of interest" description="Disordered" evidence="1">
    <location>
        <begin position="340"/>
        <end position="387"/>
    </location>
</feature>